<reference evidence="2 3" key="1">
    <citation type="journal article" date="2014" name="Int. J. Syst. Evol. Microbiol.">
        <title>Complete genome sequence of Corynebacterium casei LMG S-19264T (=DSM 44701T), isolated from a smear-ripened cheese.</title>
        <authorList>
            <consortium name="US DOE Joint Genome Institute (JGI-PGF)"/>
            <person name="Walter F."/>
            <person name="Albersmeier A."/>
            <person name="Kalinowski J."/>
            <person name="Ruckert C."/>
        </authorList>
    </citation>
    <scope>NUCLEOTIDE SEQUENCE [LARGE SCALE GENOMIC DNA]</scope>
    <source>
        <strain evidence="2 3">CGMCC 1.12925</strain>
    </source>
</reference>
<name>A0A916ZTV1_9FLAO</name>
<dbReference type="Proteomes" id="UP000599688">
    <property type="component" value="Unassembled WGS sequence"/>
</dbReference>
<organism evidence="2 3">
    <name type="scientific">Psychroflexus salis</name>
    <dbReference type="NCBI Taxonomy" id="1526574"/>
    <lineage>
        <taxon>Bacteria</taxon>
        <taxon>Pseudomonadati</taxon>
        <taxon>Bacteroidota</taxon>
        <taxon>Flavobacteriia</taxon>
        <taxon>Flavobacteriales</taxon>
        <taxon>Flavobacteriaceae</taxon>
        <taxon>Psychroflexus</taxon>
    </lineage>
</organism>
<evidence type="ECO:0000313" key="2">
    <source>
        <dbReference type="EMBL" id="GGE13945.1"/>
    </source>
</evidence>
<sequence length="416" mass="46109">MHIKSSLALIIVVFISLSVNAQRGTYSPYSFYGVGSQSFKATAENRSMAGLSVYSDSIHLNLQNPAAYGDLKLTTFTGGITVNSVDYASENQSDNYRYTTIDYFAIGIPTKIGGFGIGLRPTTAVGYEISESLENQNSVLQGRGGLNTTYLSWGYELIKNLKIGATANYNFGTIENKSLVFRSQVQYGSRDFNESNINGFSFDFGGLYDYYISKHKYIRLSARHQTGSALSAESTRSASSIVIASDGTEIAVDEIIINDINADVNLAGTTSIGVGFGEQLKWFVGAEYNIRTAPDFTALNFNVPNNVSYEDANEFKIGGFFTPRYNSPRGFYNRLTYRAGLRYQDTNMRINGQTIDEFGISFGVGVPAGRYFTNANFGIEYGRRGTKANSLIQEDFLSIFISFSFNDKWFVERRFN</sequence>
<evidence type="ECO:0000256" key="1">
    <source>
        <dbReference type="SAM" id="SignalP"/>
    </source>
</evidence>
<dbReference type="Gene3D" id="2.40.160.60">
    <property type="entry name" value="Outer membrane protein transport protein (OMPP1/FadL/TodX)"/>
    <property type="match status" value="1"/>
</dbReference>
<feature type="chain" id="PRO_5036857330" evidence="1">
    <location>
        <begin position="22"/>
        <end position="416"/>
    </location>
</feature>
<proteinExistence type="predicted"/>
<accession>A0A916ZTV1</accession>
<gene>
    <name evidence="2" type="ORF">GCM10010831_14130</name>
</gene>
<feature type="signal peptide" evidence="1">
    <location>
        <begin position="1"/>
        <end position="21"/>
    </location>
</feature>
<comment type="caution">
    <text evidence="2">The sequence shown here is derived from an EMBL/GenBank/DDBJ whole genome shotgun (WGS) entry which is preliminary data.</text>
</comment>
<keyword evidence="1" id="KW-0732">Signal</keyword>
<dbReference type="SUPFAM" id="SSF56935">
    <property type="entry name" value="Porins"/>
    <property type="match status" value="1"/>
</dbReference>
<protein>
    <submittedName>
        <fullName evidence="2">Membrane protein</fullName>
    </submittedName>
</protein>
<dbReference type="RefSeq" id="WP_188406124.1">
    <property type="nucleotide sequence ID" value="NZ_BMGL01000007.1"/>
</dbReference>
<dbReference type="EMBL" id="BMGL01000007">
    <property type="protein sequence ID" value="GGE13945.1"/>
    <property type="molecule type" value="Genomic_DNA"/>
</dbReference>
<evidence type="ECO:0000313" key="3">
    <source>
        <dbReference type="Proteomes" id="UP000599688"/>
    </source>
</evidence>
<dbReference type="AlphaFoldDB" id="A0A916ZTV1"/>
<keyword evidence="3" id="KW-1185">Reference proteome</keyword>